<keyword evidence="2" id="KW-0732">Signal</keyword>
<feature type="compositionally biased region" description="Basic and acidic residues" evidence="8">
    <location>
        <begin position="801"/>
        <end position="835"/>
    </location>
</feature>
<dbReference type="Gene3D" id="2.60.34.10">
    <property type="entry name" value="Substrate Binding Domain Of DNAk, Chain A, domain 1"/>
    <property type="match status" value="1"/>
</dbReference>
<dbReference type="GO" id="GO:0140662">
    <property type="term" value="F:ATP-dependent protein folding chaperone"/>
    <property type="evidence" value="ECO:0007669"/>
    <property type="project" value="InterPro"/>
</dbReference>
<comment type="subcellular location">
    <subcellularLocation>
        <location evidence="1">Endoplasmic reticulum lumen</location>
    </subcellularLocation>
</comment>
<dbReference type="EMBL" id="KZ989764">
    <property type="protein sequence ID" value="RKP25390.1"/>
    <property type="molecule type" value="Genomic_DNA"/>
</dbReference>
<dbReference type="InterPro" id="IPR018181">
    <property type="entry name" value="Heat_shock_70_CS"/>
</dbReference>
<evidence type="ECO:0000256" key="5">
    <source>
        <dbReference type="ARBA" id="ARBA00022840"/>
    </source>
</evidence>
<dbReference type="Gene3D" id="3.30.420.40">
    <property type="match status" value="2"/>
</dbReference>
<reference evidence="10" key="1">
    <citation type="journal article" date="2018" name="Nat. Microbiol.">
        <title>Leveraging single-cell genomics to expand the fungal tree of life.</title>
        <authorList>
            <person name="Ahrendt S.R."/>
            <person name="Quandt C.A."/>
            <person name="Ciobanu D."/>
            <person name="Clum A."/>
            <person name="Salamov A."/>
            <person name="Andreopoulos B."/>
            <person name="Cheng J.F."/>
            <person name="Woyke T."/>
            <person name="Pelin A."/>
            <person name="Henrissat B."/>
            <person name="Reynolds N.K."/>
            <person name="Benny G.L."/>
            <person name="Smith M.E."/>
            <person name="James T.Y."/>
            <person name="Grigoriev I.V."/>
        </authorList>
    </citation>
    <scope>NUCLEOTIDE SEQUENCE [LARGE SCALE GENOMIC DNA]</scope>
    <source>
        <strain evidence="10">Benny S71-1</strain>
    </source>
</reference>
<dbReference type="InterPro" id="IPR029047">
    <property type="entry name" value="HSP70_peptide-bd_sf"/>
</dbReference>
<dbReference type="GO" id="GO:0030968">
    <property type="term" value="P:endoplasmic reticulum unfolded protein response"/>
    <property type="evidence" value="ECO:0007669"/>
    <property type="project" value="TreeGrafter"/>
</dbReference>
<dbReference type="CDD" id="cd10230">
    <property type="entry name" value="ASKHA_NBD_HSP70_HYOU1"/>
    <property type="match status" value="1"/>
</dbReference>
<dbReference type="PANTHER" id="PTHR45639">
    <property type="entry name" value="HSC70CB, ISOFORM G-RELATED"/>
    <property type="match status" value="1"/>
</dbReference>
<dbReference type="InterPro" id="IPR013126">
    <property type="entry name" value="Hsp_70_fam"/>
</dbReference>
<accession>A0A4P9Z1T6</accession>
<dbReference type="InterPro" id="IPR043129">
    <property type="entry name" value="ATPase_NBD"/>
</dbReference>
<feature type="compositionally biased region" description="Basic and acidic residues" evidence="8">
    <location>
        <begin position="534"/>
        <end position="558"/>
    </location>
</feature>
<dbReference type="AlphaFoldDB" id="A0A4P9Z1T6"/>
<feature type="non-terminal residue" evidence="9">
    <location>
        <position position="1"/>
    </location>
</feature>
<dbReference type="GO" id="GO:0005524">
    <property type="term" value="F:ATP binding"/>
    <property type="evidence" value="ECO:0007669"/>
    <property type="project" value="UniProtKB-KW"/>
</dbReference>
<evidence type="ECO:0000256" key="7">
    <source>
        <dbReference type="SAM" id="Coils"/>
    </source>
</evidence>
<evidence type="ECO:0000256" key="8">
    <source>
        <dbReference type="SAM" id="MobiDB-lite"/>
    </source>
</evidence>
<evidence type="ECO:0000256" key="1">
    <source>
        <dbReference type="ARBA" id="ARBA00004319"/>
    </source>
</evidence>
<evidence type="ECO:0000256" key="6">
    <source>
        <dbReference type="ARBA" id="ARBA00023186"/>
    </source>
</evidence>
<dbReference type="OrthoDB" id="10262720at2759"/>
<dbReference type="GO" id="GO:0034663">
    <property type="term" value="C:endoplasmic reticulum chaperone complex"/>
    <property type="evidence" value="ECO:0007669"/>
    <property type="project" value="TreeGrafter"/>
</dbReference>
<feature type="region of interest" description="Disordered" evidence="8">
    <location>
        <begin position="529"/>
        <end position="600"/>
    </location>
</feature>
<keyword evidence="10" id="KW-1185">Reference proteome</keyword>
<dbReference type="SUPFAM" id="SSF53067">
    <property type="entry name" value="Actin-like ATPase domain"/>
    <property type="match status" value="2"/>
</dbReference>
<feature type="coiled-coil region" evidence="7">
    <location>
        <begin position="692"/>
        <end position="727"/>
    </location>
</feature>
<dbReference type="SUPFAM" id="SSF100934">
    <property type="entry name" value="Heat shock protein 70kD (HSP70), C-terminal subdomain"/>
    <property type="match status" value="1"/>
</dbReference>
<keyword evidence="3" id="KW-0547">Nucleotide-binding</keyword>
<dbReference type="InterPro" id="IPR029048">
    <property type="entry name" value="HSP70_C_sf"/>
</dbReference>
<dbReference type="Gene3D" id="3.30.30.30">
    <property type="match status" value="1"/>
</dbReference>
<keyword evidence="5" id="KW-0067">ATP-binding</keyword>
<dbReference type="FunFam" id="1.20.1270.10:FF:000002">
    <property type="entry name" value="Heat shock 70 kDa protein 4"/>
    <property type="match status" value="1"/>
</dbReference>
<feature type="region of interest" description="Disordered" evidence="8">
    <location>
        <begin position="766"/>
        <end position="848"/>
    </location>
</feature>
<feature type="compositionally biased region" description="Acidic residues" evidence="8">
    <location>
        <begin position="791"/>
        <end position="800"/>
    </location>
</feature>
<evidence type="ECO:0000256" key="4">
    <source>
        <dbReference type="ARBA" id="ARBA00022824"/>
    </source>
</evidence>
<dbReference type="PRINTS" id="PR00301">
    <property type="entry name" value="HEATSHOCK70"/>
</dbReference>
<dbReference type="Gene3D" id="1.20.1270.10">
    <property type="match status" value="1"/>
</dbReference>
<keyword evidence="7" id="KW-0175">Coiled coil</keyword>
<protein>
    <submittedName>
        <fullName evidence="9">Hsp70 protein-domain-containing protein</fullName>
    </submittedName>
</protein>
<evidence type="ECO:0000313" key="10">
    <source>
        <dbReference type="Proteomes" id="UP000278143"/>
    </source>
</evidence>
<evidence type="ECO:0000256" key="2">
    <source>
        <dbReference type="ARBA" id="ARBA00022729"/>
    </source>
</evidence>
<dbReference type="Gene3D" id="3.90.640.10">
    <property type="entry name" value="Actin, Chain A, domain 4"/>
    <property type="match status" value="1"/>
</dbReference>
<dbReference type="Pfam" id="PF00012">
    <property type="entry name" value="HSP70"/>
    <property type="match status" value="1"/>
</dbReference>
<evidence type="ECO:0000256" key="3">
    <source>
        <dbReference type="ARBA" id="ARBA00022741"/>
    </source>
</evidence>
<dbReference type="Proteomes" id="UP000278143">
    <property type="component" value="Unassembled WGS sequence"/>
</dbReference>
<proteinExistence type="predicted"/>
<dbReference type="GO" id="GO:0005788">
    <property type="term" value="C:endoplasmic reticulum lumen"/>
    <property type="evidence" value="ECO:0007669"/>
    <property type="project" value="UniProtKB-SubCell"/>
</dbReference>
<keyword evidence="4" id="KW-0256">Endoplasmic reticulum</keyword>
<keyword evidence="6" id="KW-0143">Chaperone</keyword>
<dbReference type="PANTHER" id="PTHR45639:SF3">
    <property type="entry name" value="HYPOXIA UP-REGULATED PROTEIN 1"/>
    <property type="match status" value="1"/>
</dbReference>
<name>A0A4P9Z1T6_9FUNG</name>
<gene>
    <name evidence="9" type="ORF">SYNPS1DRAFT_4731</name>
</gene>
<evidence type="ECO:0000313" key="9">
    <source>
        <dbReference type="EMBL" id="RKP25390.1"/>
    </source>
</evidence>
<feature type="non-terminal residue" evidence="9">
    <location>
        <position position="848"/>
    </location>
</feature>
<dbReference type="PROSITE" id="PS01036">
    <property type="entry name" value="HSP70_3"/>
    <property type="match status" value="1"/>
</dbReference>
<sequence>VGIDYGQEWYKVALVKRGIPLDLVLNRDSKRKTASALTLRNGERSYGSDALSLATRYPANTFRELKQLFGRGYDDEVCRDYRAAHATHMVPGRGDTVAFRLEEQTDPADPPYTVTELVAMQLEEAHRQASIAASEPVRDSVLAVPSYFSPAERQTIVDAAELANFRVQQVINDGAAVALNYAMSRTFNETPEYHIIFDMGAASTTVTVASYRSVSVKDVGKYFKNVPQVQIHGLAYNRHLGGGTIDQRLREHLAKLFSESVQGVKEPIEKDPRSMNRLLKEATRVKHILSANQETAASVEGLHEGHDFRAKVTRETLERIVDDMPAQVVAVVNEALMRAGIPLSDVQSVLLMGGGSRVPFVQAALKDLVGVRIAQGINSDEAVAMGAAFRGAGNLRQLRVKEIIFKDMVYYPIQIIYRNEPLAGEGEGKQKSITLYKRGATTDVEKTVTFPHKGDFEFEAKYAPYADDKFVGPTDILRAKVTGVAEALVAPETHKLLEGKVKVTLKIGAKGELIVEEAFAQLELEPIQQEQQDEEKKAGGDGKDEQQAKEKKDDDKPKKEQRRVKLAVQVTSTAPLGLTEEERKQAQERMAAMNEADKQHHLREEARDGLESFVYRIQDLLDDEAYRAVSTEAVREGLQQRLSEISDWIYGDGSTAAIDAFQTRLEELRAVHDPIFVRRREHLARPDAVKALNAAMDKAEAFVKEIRSMAEELRHHTEDELADLSKQVDEARAWIARELEAQTALAIDAEPVLWAKDIKARTKALKGAHKTLATKPRPPKSAPKKKKNDTDEADGDYEPANEEKADKQEEKKKEEEGKKEEGKDEGDAASEHADGTTEGEQSTSHDEL</sequence>
<organism evidence="9 10">
    <name type="scientific">Syncephalis pseudoplumigaleata</name>
    <dbReference type="NCBI Taxonomy" id="1712513"/>
    <lineage>
        <taxon>Eukaryota</taxon>
        <taxon>Fungi</taxon>
        <taxon>Fungi incertae sedis</taxon>
        <taxon>Zoopagomycota</taxon>
        <taxon>Zoopagomycotina</taxon>
        <taxon>Zoopagomycetes</taxon>
        <taxon>Zoopagales</taxon>
        <taxon>Piptocephalidaceae</taxon>
        <taxon>Syncephalis</taxon>
    </lineage>
</organism>